<dbReference type="EMBL" id="CAMXCT030005001">
    <property type="protein sequence ID" value="CAL4798369.1"/>
    <property type="molecule type" value="Genomic_DNA"/>
</dbReference>
<accession>A0A9P1DKG6</accession>
<sequence length="726" mass="81971">MDHSTISISEGDELAVVRRSTLDSLRSSLDSGEDNVDNIKYPRETGSISVSEHSTSTWKSEREKVEEFTIQRNLEKLRVFYQVLQVAMLCLITGVLLTGLTEILWRLIPAGWLSESIISGIAALAWFLTSMTIVVVSLCPQEELDIEAFVASRPGLTARFALLPGITGGMRALEFPFPRWISIVVAIAWLLQGCVGCSCCIRCNCGRKARRYFRMLSFVDLMQLWYLDVILSSAINEAAMEEPGIWTSVWLLVHAAFAIIIVLWLRWRSNLRKTETFHLASYLALSWNSSYFACRAIDLTLGHKEWEEGRQEDIAIMAAMGFASLILFPMLFTILVGQRRLFHKLATWLEHSRSRRLQDGAFMAMLLDSYVVEVGQPWWPTEKEVAACQGNLKVKAAPKEDLLRASYSSISVDISHQHEPRPGFVAGVVIAAADDALSFTVECQVDAQTVQIVEVERGQEVLAWPELLKMGRKNLRCVDWAALSPEVLRQNSPSFSDFRLSRPANRGEVIDFFVSHSWSDSPAQKWRAMQLVVEQFYQKNGRYPTFWIDKFCIDQNEIADGLRVLPVNVMSCRKMLCLSGKTYHNRLWCAWELCVLLSFMSMEMALKQIVVIALSQSALMELTSFDCSKARCYNPNEEFRLRRVIDAIGKHRFEIKIRALGQRGRTQQLLDRDVNGGGLLTAGSGNMSFAFSSEGSAQLFARVEEPVEPVEAVEPVEEDPVVEVAF</sequence>
<dbReference type="InterPro" id="IPR035897">
    <property type="entry name" value="Toll_tir_struct_dom_sf"/>
</dbReference>
<feature type="transmembrane region" description="Helical" evidence="1">
    <location>
        <begin position="247"/>
        <end position="267"/>
    </location>
</feature>
<proteinExistence type="predicted"/>
<dbReference type="EMBL" id="CAMXCT020005001">
    <property type="protein sequence ID" value="CAL1164432.1"/>
    <property type="molecule type" value="Genomic_DNA"/>
</dbReference>
<organism evidence="2">
    <name type="scientific">Cladocopium goreaui</name>
    <dbReference type="NCBI Taxonomy" id="2562237"/>
    <lineage>
        <taxon>Eukaryota</taxon>
        <taxon>Sar</taxon>
        <taxon>Alveolata</taxon>
        <taxon>Dinophyceae</taxon>
        <taxon>Suessiales</taxon>
        <taxon>Symbiodiniaceae</taxon>
        <taxon>Cladocopium</taxon>
    </lineage>
</organism>
<reference evidence="3" key="2">
    <citation type="submission" date="2024-04" db="EMBL/GenBank/DDBJ databases">
        <authorList>
            <person name="Chen Y."/>
            <person name="Shah S."/>
            <person name="Dougan E. K."/>
            <person name="Thang M."/>
            <person name="Chan C."/>
        </authorList>
    </citation>
    <scope>NUCLEOTIDE SEQUENCE [LARGE SCALE GENOMIC DNA]</scope>
</reference>
<dbReference type="OrthoDB" id="16692at2759"/>
<dbReference type="AlphaFoldDB" id="A0A9P1DKG6"/>
<keyword evidence="5" id="KW-1185">Reference proteome</keyword>
<dbReference type="EMBL" id="CAMXCT010005001">
    <property type="protein sequence ID" value="CAI4011057.1"/>
    <property type="molecule type" value="Genomic_DNA"/>
</dbReference>
<evidence type="ECO:0000313" key="3">
    <source>
        <dbReference type="EMBL" id="CAL1164432.1"/>
    </source>
</evidence>
<evidence type="ECO:0000256" key="1">
    <source>
        <dbReference type="SAM" id="Phobius"/>
    </source>
</evidence>
<feature type="transmembrane region" description="Helical" evidence="1">
    <location>
        <begin position="314"/>
        <end position="336"/>
    </location>
</feature>
<protein>
    <submittedName>
        <fullName evidence="4">TIR domain-containing protein</fullName>
    </submittedName>
</protein>
<comment type="caution">
    <text evidence="2">The sequence shown here is derived from an EMBL/GenBank/DDBJ whole genome shotgun (WGS) entry which is preliminary data.</text>
</comment>
<feature type="transmembrane region" description="Helical" evidence="1">
    <location>
        <begin position="180"/>
        <end position="201"/>
    </location>
</feature>
<keyword evidence="1" id="KW-1133">Transmembrane helix</keyword>
<keyword evidence="1" id="KW-0472">Membrane</keyword>
<feature type="transmembrane region" description="Helical" evidence="1">
    <location>
        <begin position="117"/>
        <end position="138"/>
    </location>
</feature>
<feature type="transmembrane region" description="Helical" evidence="1">
    <location>
        <begin position="213"/>
        <end position="235"/>
    </location>
</feature>
<gene>
    <name evidence="2" type="ORF">C1SCF055_LOCUS36257</name>
</gene>
<evidence type="ECO:0000313" key="5">
    <source>
        <dbReference type="Proteomes" id="UP001152797"/>
    </source>
</evidence>
<dbReference type="SUPFAM" id="SSF52200">
    <property type="entry name" value="Toll/Interleukin receptor TIR domain"/>
    <property type="match status" value="1"/>
</dbReference>
<keyword evidence="1" id="KW-0812">Transmembrane</keyword>
<feature type="transmembrane region" description="Helical" evidence="1">
    <location>
        <begin position="79"/>
        <end position="105"/>
    </location>
</feature>
<reference evidence="2" key="1">
    <citation type="submission" date="2022-10" db="EMBL/GenBank/DDBJ databases">
        <authorList>
            <person name="Chen Y."/>
            <person name="Dougan E. K."/>
            <person name="Chan C."/>
            <person name="Rhodes N."/>
            <person name="Thang M."/>
        </authorList>
    </citation>
    <scope>NUCLEOTIDE SEQUENCE</scope>
</reference>
<dbReference type="Proteomes" id="UP001152797">
    <property type="component" value="Unassembled WGS sequence"/>
</dbReference>
<evidence type="ECO:0000313" key="4">
    <source>
        <dbReference type="EMBL" id="CAL4798369.1"/>
    </source>
</evidence>
<name>A0A9P1DKG6_9DINO</name>
<evidence type="ECO:0000313" key="2">
    <source>
        <dbReference type="EMBL" id="CAI4011057.1"/>
    </source>
</evidence>